<organism evidence="3 4">
    <name type="scientific">Gordonia rhizosphera NBRC 16068</name>
    <dbReference type="NCBI Taxonomy" id="1108045"/>
    <lineage>
        <taxon>Bacteria</taxon>
        <taxon>Bacillati</taxon>
        <taxon>Actinomycetota</taxon>
        <taxon>Actinomycetes</taxon>
        <taxon>Mycobacteriales</taxon>
        <taxon>Gordoniaceae</taxon>
        <taxon>Gordonia</taxon>
    </lineage>
</organism>
<feature type="domain" description="HNH nuclease" evidence="2">
    <location>
        <begin position="329"/>
        <end position="380"/>
    </location>
</feature>
<dbReference type="InterPro" id="IPR003870">
    <property type="entry name" value="DUF222"/>
</dbReference>
<comment type="caution">
    <text evidence="3">The sequence shown here is derived from an EMBL/GenBank/DDBJ whole genome shotgun (WGS) entry which is preliminary data.</text>
</comment>
<dbReference type="InterPro" id="IPR002711">
    <property type="entry name" value="HNH"/>
</dbReference>
<reference evidence="3 4" key="1">
    <citation type="submission" date="2012-08" db="EMBL/GenBank/DDBJ databases">
        <title>Whole genome shotgun sequence of Gordonia rhizosphera NBRC 16068.</title>
        <authorList>
            <person name="Takarada H."/>
            <person name="Isaki S."/>
            <person name="Hosoyama A."/>
            <person name="Tsuchikane K."/>
            <person name="Katsumata H."/>
            <person name="Baba S."/>
            <person name="Ohji S."/>
            <person name="Yamazaki S."/>
            <person name="Fujita N."/>
        </authorList>
    </citation>
    <scope>NUCLEOTIDE SEQUENCE [LARGE SCALE GENOMIC DNA]</scope>
    <source>
        <strain evidence="3 4">NBRC 16068</strain>
    </source>
</reference>
<gene>
    <name evidence="3" type="ORF">GORHZ_113_00230</name>
</gene>
<dbReference type="eggNOG" id="COG1403">
    <property type="taxonomic scope" value="Bacteria"/>
</dbReference>
<dbReference type="Proteomes" id="UP000008363">
    <property type="component" value="Unassembled WGS sequence"/>
</dbReference>
<dbReference type="Pfam" id="PF02720">
    <property type="entry name" value="DUF222"/>
    <property type="match status" value="1"/>
</dbReference>
<dbReference type="SMART" id="SM00507">
    <property type="entry name" value="HNHc"/>
    <property type="match status" value="1"/>
</dbReference>
<evidence type="ECO:0000313" key="4">
    <source>
        <dbReference type="Proteomes" id="UP000008363"/>
    </source>
</evidence>
<dbReference type="CDD" id="cd00085">
    <property type="entry name" value="HNHc"/>
    <property type="match status" value="1"/>
</dbReference>
<dbReference type="EMBL" id="BAHC01000113">
    <property type="protein sequence ID" value="GAB90642.1"/>
    <property type="molecule type" value="Genomic_DNA"/>
</dbReference>
<keyword evidence="4" id="KW-1185">Reference proteome</keyword>
<accession>K6WEN1</accession>
<dbReference type="InterPro" id="IPR003615">
    <property type="entry name" value="HNH_nuc"/>
</dbReference>
<dbReference type="STRING" id="1108045.GORHZ_113_00230"/>
<protein>
    <recommendedName>
        <fullName evidence="2">HNH nuclease domain-containing protein</fullName>
    </recommendedName>
</protein>
<evidence type="ECO:0000313" key="3">
    <source>
        <dbReference type="EMBL" id="GAB90642.1"/>
    </source>
</evidence>
<comment type="similarity">
    <text evidence="1">Belongs to the Rv1128c/1148c/1588c/1702c/1945/3466 family.</text>
</comment>
<evidence type="ECO:0000256" key="1">
    <source>
        <dbReference type="ARBA" id="ARBA00023450"/>
    </source>
</evidence>
<sequence>MSGFLDDTPPAQLTVEQLRERVTGFAGQITALTARFLELLGELDERGGWGGEGISSCAHWLAWRTGMSIRTAQEHVRVARALPGLPLLREEFATGRLTYSKARALTRVATPEREAELVNFARSASATQVEKLVRSMRHLDRETAEREAGHIESSGQWKWHLDGTLSVTLRLNPLDGARLLAGAVRAEYERTRVAGDGDVPRDALKPPTELVDPAAAGEMTAAQQRDLWRHVPHNIAPAMVAMADTVHGVVDIPEIAPGAEIVVHTFADNNSEGDGDAALSDPHLDGGPALAEIEVDEAQCGAAEREVTKNKRGAVLSWGRKRRQPTAAMIRAIFNRDAGCAHPGCGRTRHLHAHHVRDWDRHDGPTDMDNLIMLCSTHHRALHRGRFAIRALGDQQFSFHRTDGSLIETAPAVAIPDDWEPDPQIAPDATATVGGGRLDLGYTTEVLYAIWRLKAEQPAAA</sequence>
<dbReference type="Pfam" id="PF01844">
    <property type="entry name" value="HNH"/>
    <property type="match status" value="1"/>
</dbReference>
<dbReference type="AlphaFoldDB" id="K6WEN1"/>
<proteinExistence type="inferred from homology"/>
<name>K6WEN1_9ACTN</name>
<evidence type="ECO:0000259" key="2">
    <source>
        <dbReference type="SMART" id="SM00507"/>
    </source>
</evidence>